<proteinExistence type="predicted"/>
<sequence>GIIKGHPFVDSDKRTAFSIANEYRRAIGLPGLADGGKVRAAYALTIGLSWESFRTTSGDRRRETTTSQIEARHSAPQEHHSTIHPGLCQISEETRQEDGPSFGF</sequence>
<reference evidence="2 3" key="1">
    <citation type="journal article" date="2019" name="Nat. Ecol. Evol.">
        <title>Megaphylogeny resolves global patterns of mushroom evolution.</title>
        <authorList>
            <person name="Varga T."/>
            <person name="Krizsan K."/>
            <person name="Foldi C."/>
            <person name="Dima B."/>
            <person name="Sanchez-Garcia M."/>
            <person name="Sanchez-Ramirez S."/>
            <person name="Szollosi G.J."/>
            <person name="Szarkandi J.G."/>
            <person name="Papp V."/>
            <person name="Albert L."/>
            <person name="Andreopoulos W."/>
            <person name="Angelini C."/>
            <person name="Antonin V."/>
            <person name="Barry K.W."/>
            <person name="Bougher N.L."/>
            <person name="Buchanan P."/>
            <person name="Buyck B."/>
            <person name="Bense V."/>
            <person name="Catcheside P."/>
            <person name="Chovatia M."/>
            <person name="Cooper J."/>
            <person name="Damon W."/>
            <person name="Desjardin D."/>
            <person name="Finy P."/>
            <person name="Geml J."/>
            <person name="Haridas S."/>
            <person name="Hughes K."/>
            <person name="Justo A."/>
            <person name="Karasinski D."/>
            <person name="Kautmanova I."/>
            <person name="Kiss B."/>
            <person name="Kocsube S."/>
            <person name="Kotiranta H."/>
            <person name="LaButti K.M."/>
            <person name="Lechner B.E."/>
            <person name="Liimatainen K."/>
            <person name="Lipzen A."/>
            <person name="Lukacs Z."/>
            <person name="Mihaltcheva S."/>
            <person name="Morgado L.N."/>
            <person name="Niskanen T."/>
            <person name="Noordeloos M.E."/>
            <person name="Ohm R.A."/>
            <person name="Ortiz-Santana B."/>
            <person name="Ovrebo C."/>
            <person name="Racz N."/>
            <person name="Riley R."/>
            <person name="Savchenko A."/>
            <person name="Shiryaev A."/>
            <person name="Soop K."/>
            <person name="Spirin V."/>
            <person name="Szebenyi C."/>
            <person name="Tomsovsky M."/>
            <person name="Tulloss R.E."/>
            <person name="Uehling J."/>
            <person name="Grigoriev I.V."/>
            <person name="Vagvolgyi C."/>
            <person name="Papp T."/>
            <person name="Martin F.M."/>
            <person name="Miettinen O."/>
            <person name="Hibbett D.S."/>
            <person name="Nagy L.G."/>
        </authorList>
    </citation>
    <scope>NUCLEOTIDE SEQUENCE [LARGE SCALE GENOMIC DNA]</scope>
    <source>
        <strain evidence="2 3">CBS 121175</strain>
    </source>
</reference>
<name>A0A5C3KAH9_COPMA</name>
<gene>
    <name evidence="2" type="ORF">FA15DRAFT_737641</name>
</gene>
<evidence type="ECO:0008006" key="4">
    <source>
        <dbReference type="Google" id="ProtNLM"/>
    </source>
</evidence>
<organism evidence="2 3">
    <name type="scientific">Coprinopsis marcescibilis</name>
    <name type="common">Agaric fungus</name>
    <name type="synonym">Psathyrella marcescibilis</name>
    <dbReference type="NCBI Taxonomy" id="230819"/>
    <lineage>
        <taxon>Eukaryota</taxon>
        <taxon>Fungi</taxon>
        <taxon>Dikarya</taxon>
        <taxon>Basidiomycota</taxon>
        <taxon>Agaricomycotina</taxon>
        <taxon>Agaricomycetes</taxon>
        <taxon>Agaricomycetidae</taxon>
        <taxon>Agaricales</taxon>
        <taxon>Agaricineae</taxon>
        <taxon>Psathyrellaceae</taxon>
        <taxon>Coprinopsis</taxon>
    </lineage>
</organism>
<feature type="non-terminal residue" evidence="2">
    <location>
        <position position="1"/>
    </location>
</feature>
<keyword evidence="3" id="KW-1185">Reference proteome</keyword>
<evidence type="ECO:0000256" key="1">
    <source>
        <dbReference type="SAM" id="MobiDB-lite"/>
    </source>
</evidence>
<feature type="compositionally biased region" description="Basic and acidic residues" evidence="1">
    <location>
        <begin position="57"/>
        <end position="81"/>
    </location>
</feature>
<dbReference type="EMBL" id="ML210574">
    <property type="protein sequence ID" value="TFK17069.1"/>
    <property type="molecule type" value="Genomic_DNA"/>
</dbReference>
<evidence type="ECO:0000313" key="3">
    <source>
        <dbReference type="Proteomes" id="UP000307440"/>
    </source>
</evidence>
<accession>A0A5C3KAH9</accession>
<dbReference type="AlphaFoldDB" id="A0A5C3KAH9"/>
<feature type="region of interest" description="Disordered" evidence="1">
    <location>
        <begin position="55"/>
        <end position="104"/>
    </location>
</feature>
<protein>
    <recommendedName>
        <fullName evidence="4">Fido domain-containing protein</fullName>
    </recommendedName>
</protein>
<evidence type="ECO:0000313" key="2">
    <source>
        <dbReference type="EMBL" id="TFK17069.1"/>
    </source>
</evidence>
<dbReference type="OrthoDB" id="3049701at2759"/>
<dbReference type="Proteomes" id="UP000307440">
    <property type="component" value="Unassembled WGS sequence"/>
</dbReference>